<keyword evidence="12 19" id="KW-0418">Kinase</keyword>
<dbReference type="EMBL" id="DSTX01000001">
    <property type="protein sequence ID" value="HFK19790.1"/>
    <property type="molecule type" value="Genomic_DNA"/>
</dbReference>
<dbReference type="InterPro" id="IPR036390">
    <property type="entry name" value="WH_DNA-bd_sf"/>
</dbReference>
<evidence type="ECO:0000256" key="8">
    <source>
        <dbReference type="ARBA" id="ARBA00022643"/>
    </source>
</evidence>
<evidence type="ECO:0000313" key="19">
    <source>
        <dbReference type="EMBL" id="HFK19790.1"/>
    </source>
</evidence>
<keyword evidence="11" id="KW-0547">Nucleotide-binding</keyword>
<evidence type="ECO:0000256" key="11">
    <source>
        <dbReference type="ARBA" id="ARBA00022741"/>
    </source>
</evidence>
<dbReference type="Pfam" id="PF01982">
    <property type="entry name" value="CTP-dep_RFKase"/>
    <property type="match status" value="1"/>
</dbReference>
<comment type="catalytic activity">
    <reaction evidence="17">
        <text>riboflavin + CTP = CDP + FMN + H(+)</text>
        <dbReference type="Rhea" id="RHEA:25021"/>
        <dbReference type="ChEBI" id="CHEBI:15378"/>
        <dbReference type="ChEBI" id="CHEBI:37563"/>
        <dbReference type="ChEBI" id="CHEBI:57986"/>
        <dbReference type="ChEBI" id="CHEBI:58069"/>
        <dbReference type="ChEBI" id="CHEBI:58210"/>
        <dbReference type="EC" id="2.7.1.161"/>
    </reaction>
</comment>
<dbReference type="PANTHER" id="PTHR40706:SF1">
    <property type="entry name" value="RIBOFLAVIN KINASE"/>
    <property type="match status" value="1"/>
</dbReference>
<evidence type="ECO:0000256" key="9">
    <source>
        <dbReference type="ARBA" id="ARBA00022679"/>
    </source>
</evidence>
<evidence type="ECO:0000259" key="18">
    <source>
        <dbReference type="Pfam" id="PF01982"/>
    </source>
</evidence>
<keyword evidence="9" id="KW-0808">Transferase</keyword>
<evidence type="ECO:0000256" key="2">
    <source>
        <dbReference type="ARBA" id="ARBA00003072"/>
    </source>
</evidence>
<sequence>MGSGNGVESELWFALFQIFKMGGHTRQVTLGTEDFGKVCGTSQQTASRRLIQLADKGLIARELTPKGQAVAITEKGLMALKEVYGALKTGLEPTTHVIFLNGTVFSGFGEGAYYVTKGGYRDQFAEKVGFTPYPGTLNLRLRSLADVNARKQLEALAGIVVKGFVNGERAYGDVKCFKVLINDEKEGAILMIHRTHYGPDVIEVIADESLRKRFGLKDGDLVQLKAIIA</sequence>
<evidence type="ECO:0000256" key="10">
    <source>
        <dbReference type="ARBA" id="ARBA00022723"/>
    </source>
</evidence>
<evidence type="ECO:0000256" key="5">
    <source>
        <dbReference type="ARBA" id="ARBA00011987"/>
    </source>
</evidence>
<evidence type="ECO:0000256" key="14">
    <source>
        <dbReference type="ARBA" id="ARBA00029789"/>
    </source>
</evidence>
<dbReference type="GO" id="GO:0008531">
    <property type="term" value="F:riboflavin kinase activity"/>
    <property type="evidence" value="ECO:0007669"/>
    <property type="project" value="InterPro"/>
</dbReference>
<organism evidence="19">
    <name type="scientific">Candidatus Methanomethylicus mesodigestus</name>
    <dbReference type="NCBI Taxonomy" id="1867258"/>
    <lineage>
        <taxon>Archaea</taxon>
        <taxon>Thermoproteota</taxon>
        <taxon>Methanosuratincolia</taxon>
        <taxon>Candidatus Methanomethylicales</taxon>
        <taxon>Candidatus Methanomethylicaceae</taxon>
        <taxon>Candidatus Methanomethylicus</taxon>
    </lineage>
</organism>
<evidence type="ECO:0000256" key="17">
    <source>
        <dbReference type="ARBA" id="ARBA00047857"/>
    </source>
</evidence>
<dbReference type="InterPro" id="IPR039063">
    <property type="entry name" value="RibK_CTP-dep"/>
</dbReference>
<reference evidence="19" key="1">
    <citation type="journal article" date="2020" name="mSystems">
        <title>Genome- and Community-Level Interaction Insights into Carbon Utilization and Element Cycling Functions of Hydrothermarchaeota in Hydrothermal Sediment.</title>
        <authorList>
            <person name="Zhou Z."/>
            <person name="Liu Y."/>
            <person name="Xu W."/>
            <person name="Pan J."/>
            <person name="Luo Z.H."/>
            <person name="Li M."/>
        </authorList>
    </citation>
    <scope>NUCLEOTIDE SEQUENCE [LARGE SCALE GENOMIC DNA]</scope>
    <source>
        <strain evidence="19">SpSt-468</strain>
    </source>
</reference>
<evidence type="ECO:0000256" key="3">
    <source>
        <dbReference type="ARBA" id="ARBA00005219"/>
    </source>
</evidence>
<comment type="similarity">
    <text evidence="4">Belongs to the archaeal riboflavin kinase family.</text>
</comment>
<evidence type="ECO:0000256" key="6">
    <source>
        <dbReference type="ARBA" id="ARBA00017394"/>
    </source>
</evidence>
<dbReference type="UniPathway" id="UPA00276">
    <property type="reaction ID" value="UER00929"/>
</dbReference>
<evidence type="ECO:0000256" key="4">
    <source>
        <dbReference type="ARBA" id="ARBA00006428"/>
    </source>
</evidence>
<name>A0A7C3IWB5_9CREN</name>
<evidence type="ECO:0000256" key="7">
    <source>
        <dbReference type="ARBA" id="ARBA00022630"/>
    </source>
</evidence>
<evidence type="ECO:0000256" key="1">
    <source>
        <dbReference type="ARBA" id="ARBA00001946"/>
    </source>
</evidence>
<keyword evidence="7" id="KW-0285">Flavoprotein</keyword>
<dbReference type="SUPFAM" id="SSF82114">
    <property type="entry name" value="Riboflavin kinase-like"/>
    <property type="match status" value="1"/>
</dbReference>
<feature type="domain" description="Riboflavin kinase" evidence="18">
    <location>
        <begin position="104"/>
        <end position="225"/>
    </location>
</feature>
<protein>
    <recommendedName>
        <fullName evidence="6">Riboflavin kinase</fullName>
        <ecNumber evidence="5">2.7.1.161</ecNumber>
    </recommendedName>
    <alternativeName>
        <fullName evidence="15">CTP-dependent riboflavin kinase</fullName>
    </alternativeName>
    <alternativeName>
        <fullName evidence="16">CTP:riboflavin 5'-phosphotransferase</fullName>
    </alternativeName>
    <alternativeName>
        <fullName evidence="14">Flavokinase</fullName>
    </alternativeName>
</protein>
<accession>A0A7C3IWB5</accession>
<dbReference type="Gene3D" id="2.40.30.30">
    <property type="entry name" value="Riboflavin kinase-like"/>
    <property type="match status" value="1"/>
</dbReference>
<dbReference type="InterPro" id="IPR023465">
    <property type="entry name" value="Riboflavin_kinase_dom_sf"/>
</dbReference>
<keyword evidence="13" id="KW-0460">Magnesium</keyword>
<proteinExistence type="inferred from homology"/>
<dbReference type="GO" id="GO:0009231">
    <property type="term" value="P:riboflavin biosynthetic process"/>
    <property type="evidence" value="ECO:0007669"/>
    <property type="project" value="InterPro"/>
</dbReference>
<dbReference type="GO" id="GO:0009398">
    <property type="term" value="P:FMN biosynthetic process"/>
    <property type="evidence" value="ECO:0007669"/>
    <property type="project" value="UniProtKB-UniPathway"/>
</dbReference>
<dbReference type="InterPro" id="IPR023602">
    <property type="entry name" value="Riboflavin_kinase_CTP-dep"/>
</dbReference>
<comment type="caution">
    <text evidence="19">The sequence shown here is derived from an EMBL/GenBank/DDBJ whole genome shotgun (WGS) entry which is preliminary data.</text>
</comment>
<comment type="cofactor">
    <cofactor evidence="1">
        <name>Mg(2+)</name>
        <dbReference type="ChEBI" id="CHEBI:18420"/>
    </cofactor>
</comment>
<evidence type="ECO:0000256" key="15">
    <source>
        <dbReference type="ARBA" id="ARBA00030544"/>
    </source>
</evidence>
<keyword evidence="8" id="KW-0288">FMN</keyword>
<dbReference type="EC" id="2.7.1.161" evidence="5"/>
<dbReference type="GO" id="GO:0046872">
    <property type="term" value="F:metal ion binding"/>
    <property type="evidence" value="ECO:0007669"/>
    <property type="project" value="UniProtKB-KW"/>
</dbReference>
<dbReference type="PANTHER" id="PTHR40706">
    <property type="entry name" value="RIBOFLAVIN KINASE"/>
    <property type="match status" value="1"/>
</dbReference>
<keyword evidence="10" id="KW-0479">Metal-binding</keyword>
<dbReference type="SUPFAM" id="SSF46785">
    <property type="entry name" value="Winged helix' DNA-binding domain"/>
    <property type="match status" value="1"/>
</dbReference>
<comment type="pathway">
    <text evidence="3">Cofactor biosynthesis; FMN biosynthesis; FMN from riboflavin (CTP route): step 1/1.</text>
</comment>
<evidence type="ECO:0000256" key="13">
    <source>
        <dbReference type="ARBA" id="ARBA00022842"/>
    </source>
</evidence>
<dbReference type="InterPro" id="IPR036388">
    <property type="entry name" value="WH-like_DNA-bd_sf"/>
</dbReference>
<dbReference type="AlphaFoldDB" id="A0A7C3IWB5"/>
<dbReference type="GO" id="GO:0000166">
    <property type="term" value="F:nucleotide binding"/>
    <property type="evidence" value="ECO:0007669"/>
    <property type="project" value="UniProtKB-KW"/>
</dbReference>
<gene>
    <name evidence="19" type="ORF">ENS19_00725</name>
</gene>
<dbReference type="Gene3D" id="1.10.10.10">
    <property type="entry name" value="Winged helix-like DNA-binding domain superfamily/Winged helix DNA-binding domain"/>
    <property type="match status" value="1"/>
</dbReference>
<comment type="function">
    <text evidence="2">Catalyzes the CTP-dependent phosphorylation of riboflavin (vitamin B2) to form flavin mononucleotide (FMN).</text>
</comment>
<evidence type="ECO:0000256" key="12">
    <source>
        <dbReference type="ARBA" id="ARBA00022777"/>
    </source>
</evidence>
<evidence type="ECO:0000256" key="16">
    <source>
        <dbReference type="ARBA" id="ARBA00033116"/>
    </source>
</evidence>